<accession>A0A2S8BBJ1</accession>
<dbReference type="GO" id="GO:0016787">
    <property type="term" value="F:hydrolase activity"/>
    <property type="evidence" value="ECO:0007669"/>
    <property type="project" value="UniProtKB-KW"/>
</dbReference>
<gene>
    <name evidence="3" type="primary">ctpA</name>
    <name evidence="3" type="ORF">C1Y40_05821</name>
</gene>
<proteinExistence type="predicted"/>
<keyword evidence="1" id="KW-1278">Translocase</keyword>
<reference evidence="3 4" key="1">
    <citation type="journal article" date="2017" name="Int. J. Syst. Evol. Microbiol.">
        <title>Mycobacterium talmoniae sp. nov., a slowly growing mycobacterium isolated from human respiratory samples.</title>
        <authorList>
            <person name="Davidson R.M."/>
            <person name="DeGroote M.A."/>
            <person name="Marola J.L."/>
            <person name="Buss S."/>
            <person name="Jones V."/>
            <person name="McNeil M.R."/>
            <person name="Freifeld A.G."/>
            <person name="Elaine Epperson L."/>
            <person name="Hasan N.A."/>
            <person name="Jackson M."/>
            <person name="Iwen P.C."/>
            <person name="Salfinger M."/>
            <person name="Strong M."/>
        </authorList>
    </citation>
    <scope>NUCLEOTIDE SEQUENCE [LARGE SCALE GENOMIC DNA]</scope>
    <source>
        <strain evidence="3 4">ATCC BAA-2683</strain>
    </source>
</reference>
<dbReference type="PANTHER" id="PTHR43520:SF8">
    <property type="entry name" value="P-TYPE CU(+) TRANSPORTER"/>
    <property type="match status" value="1"/>
</dbReference>
<dbReference type="AlphaFoldDB" id="A0A2S8BBJ1"/>
<dbReference type="InterPro" id="IPR023298">
    <property type="entry name" value="ATPase_P-typ_TM_dom_sf"/>
</dbReference>
<dbReference type="SUPFAM" id="SSF81665">
    <property type="entry name" value="Calcium ATPase, transmembrane domain M"/>
    <property type="match status" value="1"/>
</dbReference>
<protein>
    <submittedName>
        <fullName evidence="3">Cation-transporting P-type ATPase A</fullName>
        <ecNumber evidence="3">3.6.3.-</ecNumber>
    </submittedName>
</protein>
<dbReference type="EMBL" id="PPEA01001049">
    <property type="protein sequence ID" value="PQM44019.1"/>
    <property type="molecule type" value="Genomic_DNA"/>
</dbReference>
<dbReference type="GO" id="GO:0043682">
    <property type="term" value="F:P-type divalent copper transporter activity"/>
    <property type="evidence" value="ECO:0007669"/>
    <property type="project" value="TreeGrafter"/>
</dbReference>
<dbReference type="PANTHER" id="PTHR43520">
    <property type="entry name" value="ATP7, ISOFORM B"/>
    <property type="match status" value="1"/>
</dbReference>
<keyword evidence="2" id="KW-1133">Transmembrane helix</keyword>
<feature type="transmembrane region" description="Helical" evidence="2">
    <location>
        <begin position="26"/>
        <end position="47"/>
    </location>
</feature>
<evidence type="ECO:0000256" key="1">
    <source>
        <dbReference type="ARBA" id="ARBA00022967"/>
    </source>
</evidence>
<comment type="caution">
    <text evidence="3">The sequence shown here is derived from an EMBL/GenBank/DDBJ whole genome shotgun (WGS) entry which is preliminary data.</text>
</comment>
<evidence type="ECO:0000256" key="2">
    <source>
        <dbReference type="SAM" id="Phobius"/>
    </source>
</evidence>
<evidence type="ECO:0000313" key="3">
    <source>
        <dbReference type="EMBL" id="PQM44019.1"/>
    </source>
</evidence>
<keyword evidence="2" id="KW-0472">Membrane</keyword>
<keyword evidence="2" id="KW-0812">Transmembrane</keyword>
<dbReference type="Gene3D" id="1.20.1110.10">
    <property type="entry name" value="Calcium-transporting ATPase, transmembrane domain"/>
    <property type="match status" value="1"/>
</dbReference>
<organism evidence="3 4">
    <name type="scientific">Mycobacterium talmoniae</name>
    <dbReference type="NCBI Taxonomy" id="1858794"/>
    <lineage>
        <taxon>Bacteria</taxon>
        <taxon>Bacillati</taxon>
        <taxon>Actinomycetota</taxon>
        <taxon>Actinomycetes</taxon>
        <taxon>Mycobacteriales</taxon>
        <taxon>Mycobacteriaceae</taxon>
        <taxon>Mycobacterium</taxon>
    </lineage>
</organism>
<dbReference type="GO" id="GO:0016020">
    <property type="term" value="C:membrane"/>
    <property type="evidence" value="ECO:0007669"/>
    <property type="project" value="TreeGrafter"/>
</dbReference>
<sequence>MFVPIVLVIAVLTATAWWAVDGDVDRAVAAALAVLVIACPCALGLATPTAMMVASGRGAQLGIFLKGHRAWKRSAPWTPWCSTKPER</sequence>
<keyword evidence="3" id="KW-0378">Hydrolase</keyword>
<name>A0A2S8BBJ1_9MYCO</name>
<evidence type="ECO:0000313" key="4">
    <source>
        <dbReference type="Proteomes" id="UP000238296"/>
    </source>
</evidence>
<dbReference type="GO" id="GO:0055070">
    <property type="term" value="P:copper ion homeostasis"/>
    <property type="evidence" value="ECO:0007669"/>
    <property type="project" value="TreeGrafter"/>
</dbReference>
<dbReference type="GO" id="GO:0005507">
    <property type="term" value="F:copper ion binding"/>
    <property type="evidence" value="ECO:0007669"/>
    <property type="project" value="TreeGrafter"/>
</dbReference>
<dbReference type="Proteomes" id="UP000238296">
    <property type="component" value="Unassembled WGS sequence"/>
</dbReference>
<dbReference type="EC" id="3.6.3.-" evidence="3"/>